<evidence type="ECO:0000313" key="2">
    <source>
        <dbReference type="EMBL" id="KAF6837046.1"/>
    </source>
</evidence>
<dbReference type="Pfam" id="PF14027">
    <property type="entry name" value="Questin_oxidase"/>
    <property type="match status" value="1"/>
</dbReference>
<name>A0A8H6NLP6_9PEZI</name>
<keyword evidence="3" id="KW-1185">Reference proteome</keyword>
<dbReference type="InterPro" id="IPR025337">
    <property type="entry name" value="Questin_oxidase-like"/>
</dbReference>
<proteinExistence type="predicted"/>
<dbReference type="Proteomes" id="UP000639643">
    <property type="component" value="Unassembled WGS sequence"/>
</dbReference>
<keyword evidence="1" id="KW-0560">Oxidoreductase</keyword>
<sequence>MRFPSPPPRARFFVRCLICQPIRPLFVVYGAGSQSPCRDAYLEFGYCWRSSMPLRCLSPSKMRLVPASRRVSKHITIAGSRTYSFNHTRTINMATAHKIKVPVTNTGLWKFKQQDSSADMVSELLQKDLEKHHVFFNNDGFHNHIPHHLLALYGTGAGPEAIQMGYKENENYQRPAKNSHDGVADELHDWEKAKKYLGRERHYPDFLLFYQREIERLGGWQEALNEHLFKGDERADDMFQRMFAGFLHPIIQLMYGVEWEQPAILAEGLAQAAVHKNELKPFFEETERRAREGGAPMPRIAELVEEVRGNEKLVGAVRMGDRNKVFDGVLVRAPEEMKDIASKVRVSAEELDERTVEMFHACAWIAGCAAQKPGKEARWDFFLIHHLNSSPIFLSFNAAPWISTENKIRMLEHKIRLDLVQYAARGSPELRIDAVRSYRPKDQDLKKPLVSKPTDLLSRFHKIPDDGHTIKVVRALGICQELSAKYAGRPWIKIKDDEDWLKLHYSVLDGTEHVEEKWVRTTGLDEAWKVSNLWTPLHGRLTNVRPDHTCAQLTSRWHESKTVREAWDECSGWCGTSRMVKRGIHCYNIYSLFQPNPISI</sequence>
<evidence type="ECO:0000313" key="3">
    <source>
        <dbReference type="Proteomes" id="UP000639643"/>
    </source>
</evidence>
<dbReference type="GO" id="GO:0016491">
    <property type="term" value="F:oxidoreductase activity"/>
    <property type="evidence" value="ECO:0007669"/>
    <property type="project" value="UniProtKB-KW"/>
</dbReference>
<reference evidence="2" key="1">
    <citation type="journal article" date="2020" name="Phytopathology">
        <title>Genome Sequence Resources of Colletotrichum truncatum, C. plurivorum, C. musicola, and C. sojae: Four Species Pathogenic to Soybean (Glycine max).</title>
        <authorList>
            <person name="Rogerio F."/>
            <person name="Boufleur T.R."/>
            <person name="Ciampi-Guillardi M."/>
            <person name="Sukno S.A."/>
            <person name="Thon M.R."/>
            <person name="Massola Junior N.S."/>
            <person name="Baroncelli R."/>
        </authorList>
    </citation>
    <scope>NUCLEOTIDE SEQUENCE</scope>
    <source>
        <strain evidence="2">LFN0074</strain>
    </source>
</reference>
<accession>A0A8H6NLP6</accession>
<evidence type="ECO:0000256" key="1">
    <source>
        <dbReference type="ARBA" id="ARBA00023002"/>
    </source>
</evidence>
<organism evidence="2 3">
    <name type="scientific">Colletotrichum musicola</name>
    <dbReference type="NCBI Taxonomy" id="2175873"/>
    <lineage>
        <taxon>Eukaryota</taxon>
        <taxon>Fungi</taxon>
        <taxon>Dikarya</taxon>
        <taxon>Ascomycota</taxon>
        <taxon>Pezizomycotina</taxon>
        <taxon>Sordariomycetes</taxon>
        <taxon>Hypocreomycetidae</taxon>
        <taxon>Glomerellales</taxon>
        <taxon>Glomerellaceae</taxon>
        <taxon>Colletotrichum</taxon>
        <taxon>Colletotrichum orchidearum species complex</taxon>
    </lineage>
</organism>
<dbReference type="AlphaFoldDB" id="A0A8H6NLP6"/>
<dbReference type="OrthoDB" id="10004862at2759"/>
<dbReference type="PANTHER" id="PTHR35870:SF1">
    <property type="entry name" value="PROTEIN, PUTATIVE (AFU_ORTHOLOGUE AFUA_5G03330)-RELATED"/>
    <property type="match status" value="1"/>
</dbReference>
<protein>
    <submittedName>
        <fullName evidence="2">HypA protein</fullName>
    </submittedName>
</protein>
<dbReference type="PANTHER" id="PTHR35870">
    <property type="entry name" value="PROTEIN, PUTATIVE (AFU_ORTHOLOGUE AFUA_5G03330)-RELATED"/>
    <property type="match status" value="1"/>
</dbReference>
<comment type="caution">
    <text evidence="2">The sequence shown here is derived from an EMBL/GenBank/DDBJ whole genome shotgun (WGS) entry which is preliminary data.</text>
</comment>
<dbReference type="EMBL" id="WIGM01000150">
    <property type="protein sequence ID" value="KAF6837046.1"/>
    <property type="molecule type" value="Genomic_DNA"/>
</dbReference>
<gene>
    <name evidence="2" type="ORF">CMUS01_05197</name>
</gene>